<feature type="transmembrane region" description="Helical" evidence="7">
    <location>
        <begin position="138"/>
        <end position="158"/>
    </location>
</feature>
<evidence type="ECO:0000259" key="8">
    <source>
        <dbReference type="Pfam" id="PF20684"/>
    </source>
</evidence>
<evidence type="ECO:0000256" key="7">
    <source>
        <dbReference type="SAM" id="Phobius"/>
    </source>
</evidence>
<reference evidence="9" key="2">
    <citation type="submission" date="2020-08" db="EMBL/GenBank/DDBJ databases">
        <title>Draft Genome Sequence of Cumin Blight Pathogen Alternaria burnsii.</title>
        <authorList>
            <person name="Feng Z."/>
        </authorList>
    </citation>
    <scope>NUCLEOTIDE SEQUENCE</scope>
    <source>
        <strain evidence="9">CBS107.38</strain>
    </source>
</reference>
<evidence type="ECO:0000256" key="1">
    <source>
        <dbReference type="ARBA" id="ARBA00004141"/>
    </source>
</evidence>
<keyword evidence="10" id="KW-1185">Reference proteome</keyword>
<dbReference type="EMBL" id="JAAABM010000010">
    <property type="protein sequence ID" value="KAF7674593.1"/>
    <property type="molecule type" value="Genomic_DNA"/>
</dbReference>
<comment type="caution">
    <text evidence="9">The sequence shown here is derived from an EMBL/GenBank/DDBJ whole genome shotgun (WGS) entry which is preliminary data.</text>
</comment>
<dbReference type="RefSeq" id="XP_038784888.1">
    <property type="nucleotide sequence ID" value="XM_038932400.1"/>
</dbReference>
<dbReference type="AlphaFoldDB" id="A0A8H7EDI8"/>
<dbReference type="InterPro" id="IPR049326">
    <property type="entry name" value="Rhodopsin_dom_fungi"/>
</dbReference>
<feature type="transmembrane region" description="Helical" evidence="7">
    <location>
        <begin position="25"/>
        <end position="43"/>
    </location>
</feature>
<keyword evidence="4 7" id="KW-0472">Membrane</keyword>
<evidence type="ECO:0000313" key="9">
    <source>
        <dbReference type="EMBL" id="KAF7674593.1"/>
    </source>
</evidence>
<reference evidence="9" key="1">
    <citation type="submission" date="2020-01" db="EMBL/GenBank/DDBJ databases">
        <authorList>
            <person name="Feng Z.H.Z."/>
        </authorList>
    </citation>
    <scope>NUCLEOTIDE SEQUENCE</scope>
    <source>
        <strain evidence="9">CBS107.38</strain>
    </source>
</reference>
<dbReference type="Pfam" id="PF20684">
    <property type="entry name" value="Fung_rhodopsin"/>
    <property type="match status" value="1"/>
</dbReference>
<organism evidence="9 10">
    <name type="scientific">Alternaria burnsii</name>
    <dbReference type="NCBI Taxonomy" id="1187904"/>
    <lineage>
        <taxon>Eukaryota</taxon>
        <taxon>Fungi</taxon>
        <taxon>Dikarya</taxon>
        <taxon>Ascomycota</taxon>
        <taxon>Pezizomycotina</taxon>
        <taxon>Dothideomycetes</taxon>
        <taxon>Pleosporomycetidae</taxon>
        <taxon>Pleosporales</taxon>
        <taxon>Pleosporineae</taxon>
        <taxon>Pleosporaceae</taxon>
        <taxon>Alternaria</taxon>
        <taxon>Alternaria sect. Alternaria</taxon>
    </lineage>
</organism>
<evidence type="ECO:0000256" key="3">
    <source>
        <dbReference type="ARBA" id="ARBA00022989"/>
    </source>
</evidence>
<dbReference type="InterPro" id="IPR052337">
    <property type="entry name" value="SAT4-like"/>
</dbReference>
<feature type="compositionally biased region" description="Polar residues" evidence="6">
    <location>
        <begin position="568"/>
        <end position="578"/>
    </location>
</feature>
<comment type="similarity">
    <text evidence="5">Belongs to the SAT4 family.</text>
</comment>
<feature type="transmembrane region" description="Helical" evidence="7">
    <location>
        <begin position="220"/>
        <end position="244"/>
    </location>
</feature>
<accession>A0A8H7EDI8</accession>
<name>A0A8H7EDI8_9PLEO</name>
<gene>
    <name evidence="9" type="ORF">GT037_007353</name>
</gene>
<dbReference type="Proteomes" id="UP000596902">
    <property type="component" value="Unassembled WGS sequence"/>
</dbReference>
<evidence type="ECO:0000256" key="2">
    <source>
        <dbReference type="ARBA" id="ARBA00022692"/>
    </source>
</evidence>
<feature type="domain" description="Rhodopsin" evidence="8">
    <location>
        <begin position="43"/>
        <end position="285"/>
    </location>
</feature>
<evidence type="ECO:0000256" key="5">
    <source>
        <dbReference type="ARBA" id="ARBA00038359"/>
    </source>
</evidence>
<feature type="transmembrane region" description="Helical" evidence="7">
    <location>
        <begin position="105"/>
        <end position="126"/>
    </location>
</feature>
<dbReference type="GeneID" id="62205578"/>
<sequence>MASPPPDLHLIPAFPSEAAQKTGRAFAGATLALLGIALVVFGARMWSRWRPVYRMQLDDYACAMAYVLIVINTSLLLAAMPYTFTHRPDTFFLFDSQEAFHKASIAQPIWAWSMVFVKVSFALMLLRISPSKPLRRFLWGMIVLQITLGVYNTLATLLQCVPVRKAWDLLGTVPGRCWSSKAVRISSITVSVIHILTDFMLALLPISFLRRIQRPIRERVIVGALMGLGFFAGIASILKIVAAMDFGKTGDQLNESITIGMWSVIEELVGFIVICVPCLRSPFQRALQYCGVISVRIRQHTLTRGYGRTYESDGLDKRYVRSQSQSRLATIEGDVESSFKMKDLGTEASEDEMQWRNSTQETSSGRGEIWCTKEVVVKHDPISRVPSHERMHGGVEEAWKGTSVSNSPSGQVYSPTVVPYSQFQFPHDPPHWPNYPHLTFPSSYPNLNYPQVPYQDLHSLIMDHGEHSYRKGGQKIGNKSLLLRFSTYFNQPDNSAYGHNPARPVEQCQPSTPAQSYSTINPVEQRHDSLTKPGTASASPDGSVPPGWKGSRIPSNNVPRKAPLAARSSDQTSPTTARKTPKGRPERTVSGPIETPEHITRARVRQQQSFESSSGASRRGLLQLNDENQAAAQPPIGFFAPPQVLPSPAPPKPGRLRPRHTYEVPTELVGTKTALGPDNWDKYVYLMERLHYNEISAHEFDSRAKSIFQVFGEKTRKKLNNILVMKMILPRLEEIELEGRGQTTKSVENN</sequence>
<evidence type="ECO:0000313" key="10">
    <source>
        <dbReference type="Proteomes" id="UP000596902"/>
    </source>
</evidence>
<feature type="compositionally biased region" description="Polar residues" evidence="6">
    <location>
        <begin position="605"/>
        <end position="616"/>
    </location>
</feature>
<feature type="transmembrane region" description="Helical" evidence="7">
    <location>
        <begin position="63"/>
        <end position="85"/>
    </location>
</feature>
<dbReference type="GO" id="GO:0016020">
    <property type="term" value="C:membrane"/>
    <property type="evidence" value="ECO:0007669"/>
    <property type="project" value="UniProtKB-SubCell"/>
</dbReference>
<dbReference type="PANTHER" id="PTHR33048">
    <property type="entry name" value="PTH11-LIKE INTEGRAL MEMBRANE PROTEIN (AFU_ORTHOLOGUE AFUA_5G11245)"/>
    <property type="match status" value="1"/>
</dbReference>
<comment type="subcellular location">
    <subcellularLocation>
        <location evidence="1">Membrane</location>
        <topology evidence="1">Multi-pass membrane protein</topology>
    </subcellularLocation>
</comment>
<keyword evidence="3 7" id="KW-1133">Transmembrane helix</keyword>
<feature type="transmembrane region" description="Helical" evidence="7">
    <location>
        <begin position="188"/>
        <end position="208"/>
    </location>
</feature>
<feature type="region of interest" description="Disordered" evidence="6">
    <location>
        <begin position="494"/>
        <end position="617"/>
    </location>
</feature>
<dbReference type="PANTHER" id="PTHR33048:SF129">
    <property type="entry name" value="INTEGRAL MEMBRANE PROTEIN-RELATED"/>
    <property type="match status" value="1"/>
</dbReference>
<evidence type="ECO:0000256" key="4">
    <source>
        <dbReference type="ARBA" id="ARBA00023136"/>
    </source>
</evidence>
<protein>
    <recommendedName>
        <fullName evidence="8">Rhodopsin domain-containing protein</fullName>
    </recommendedName>
</protein>
<feature type="compositionally biased region" description="Polar residues" evidence="6">
    <location>
        <begin position="508"/>
        <end position="522"/>
    </location>
</feature>
<proteinExistence type="inferred from homology"/>
<keyword evidence="2 7" id="KW-0812">Transmembrane</keyword>
<evidence type="ECO:0000256" key="6">
    <source>
        <dbReference type="SAM" id="MobiDB-lite"/>
    </source>
</evidence>